<feature type="domain" description="tRNA(Ile)-lysidine/2-thiocytidine synthase N-terminal" evidence="1">
    <location>
        <begin position="29"/>
        <end position="104"/>
    </location>
</feature>
<dbReference type="InterPro" id="IPR014729">
    <property type="entry name" value="Rossmann-like_a/b/a_fold"/>
</dbReference>
<dbReference type="EMBL" id="ADZX01000582">
    <property type="protein sequence ID" value="EFK96055.1"/>
    <property type="molecule type" value="Genomic_DNA"/>
</dbReference>
<organism evidence="2">
    <name type="scientific">sediment metagenome</name>
    <dbReference type="NCBI Taxonomy" id="749907"/>
    <lineage>
        <taxon>unclassified sequences</taxon>
        <taxon>metagenomes</taxon>
        <taxon>ecological metagenomes</taxon>
    </lineage>
</organism>
<reference evidence="2" key="1">
    <citation type="submission" date="2010-07" db="EMBL/GenBank/DDBJ databases">
        <authorList>
            <consortium name="CONSOLIDER consortium CSD2007-00005"/>
            <person name="Guazzaroni M.-E."/>
            <person name="Richter M."/>
            <person name="Garcia-Salamanca A."/>
            <person name="Yarza P."/>
            <person name="Ferrer M."/>
        </authorList>
    </citation>
    <scope>NUCLEOTIDE SEQUENCE</scope>
</reference>
<accession>D9PK58</accession>
<reference evidence="2" key="2">
    <citation type="journal article" date="2011" name="Microb. Ecol.">
        <title>Taxonomic and Functional Metagenomic Profiling of the Microbial Community in the Anoxic Sediment of a Sub-saline Shallow Lake (Laguna de Carrizo, Central Spain).</title>
        <authorList>
            <person name="Ferrer M."/>
            <person name="Guazzaroni M.E."/>
            <person name="Richter M."/>
            <person name="Garcia-Salamanca A."/>
            <person name="Yarza P."/>
            <person name="Suarez-Suarez A."/>
            <person name="Solano J."/>
            <person name="Alcaide M."/>
            <person name="van Dillewijn P."/>
            <person name="Molina-Henares M.A."/>
            <person name="Lopez-Cortes N."/>
            <person name="Al-Ramahi Y."/>
            <person name="Guerrero C."/>
            <person name="Acosta A."/>
            <person name="de Eugenio L.I."/>
            <person name="Martinez V."/>
            <person name="Marques S."/>
            <person name="Rojo F."/>
            <person name="Santero E."/>
            <person name="Genilloud O."/>
            <person name="Perez-Perez J."/>
            <person name="Rossello-Mora R."/>
            <person name="Ramos J.L."/>
        </authorList>
    </citation>
    <scope>NUCLEOTIDE SEQUENCE</scope>
</reference>
<dbReference type="InterPro" id="IPR011063">
    <property type="entry name" value="TilS/TtcA_N"/>
</dbReference>
<name>D9PK58_9ZZZZ</name>
<protein>
    <submittedName>
        <fullName evidence="2">tRNA 2-thiocytidine biosynthesis protein</fullName>
    </submittedName>
</protein>
<comment type="caution">
    <text evidence="2">The sequence shown here is derived from an EMBL/GenBank/DDBJ whole genome shotgun (WGS) entry which is preliminary data.</text>
</comment>
<dbReference type="PANTHER" id="PTHR43686:SF1">
    <property type="entry name" value="AMINOTRAN_5 DOMAIN-CONTAINING PROTEIN"/>
    <property type="match status" value="1"/>
</dbReference>
<dbReference type="Gene3D" id="3.40.50.620">
    <property type="entry name" value="HUPs"/>
    <property type="match status" value="1"/>
</dbReference>
<dbReference type="AlphaFoldDB" id="D9PK58"/>
<sequence>MTEIKLPKSILGEAKKSNSLYGLVKKGDKILVGLSGGKDSITLIHLFKYYQDKLKMDFEFKAVVIHYGSNGEDQPLNDLKEYFKEFGVEVEIFKTNLLEIIEKKQNRGKSVCSFVARMRRGMLNKRAME</sequence>
<evidence type="ECO:0000259" key="1">
    <source>
        <dbReference type="Pfam" id="PF01171"/>
    </source>
</evidence>
<dbReference type="SUPFAM" id="SSF52402">
    <property type="entry name" value="Adenine nucleotide alpha hydrolases-like"/>
    <property type="match status" value="1"/>
</dbReference>
<evidence type="ECO:0000313" key="2">
    <source>
        <dbReference type="EMBL" id="EFK96055.1"/>
    </source>
</evidence>
<proteinExistence type="predicted"/>
<dbReference type="PANTHER" id="PTHR43686">
    <property type="entry name" value="SULFURTRANSFERASE-RELATED"/>
    <property type="match status" value="1"/>
</dbReference>
<dbReference type="Pfam" id="PF01171">
    <property type="entry name" value="ATP_bind_3"/>
    <property type="match status" value="1"/>
</dbReference>
<gene>
    <name evidence="2" type="primary">ttcA</name>
    <name evidence="2" type="ORF">LDC_1923</name>
</gene>